<keyword evidence="5 8" id="KW-1133">Transmembrane helix</keyword>
<evidence type="ECO:0000256" key="5">
    <source>
        <dbReference type="ARBA" id="ARBA00022989"/>
    </source>
</evidence>
<comment type="subcellular location">
    <subcellularLocation>
        <location evidence="1">Cell membrane</location>
        <topology evidence="1">Single-pass membrane protein</topology>
    </subcellularLocation>
    <subcellularLocation>
        <location evidence="7">Cell membrane</location>
        <topology evidence="7">Single-pass type II membrane protein</topology>
    </subcellularLocation>
</comment>
<evidence type="ECO:0000256" key="1">
    <source>
        <dbReference type="ARBA" id="ARBA00004162"/>
    </source>
</evidence>
<evidence type="ECO:0000313" key="10">
    <source>
        <dbReference type="Proteomes" id="UP001162891"/>
    </source>
</evidence>
<dbReference type="InterPro" id="IPR003400">
    <property type="entry name" value="ExbD"/>
</dbReference>
<organism evidence="9 10">
    <name type="scientific">Anaeromyxobacter oryzae</name>
    <dbReference type="NCBI Taxonomy" id="2918170"/>
    <lineage>
        <taxon>Bacteria</taxon>
        <taxon>Pseudomonadati</taxon>
        <taxon>Myxococcota</taxon>
        <taxon>Myxococcia</taxon>
        <taxon>Myxococcales</taxon>
        <taxon>Cystobacterineae</taxon>
        <taxon>Anaeromyxobacteraceae</taxon>
        <taxon>Anaeromyxobacter</taxon>
    </lineage>
</organism>
<keyword evidence="6 8" id="KW-0472">Membrane</keyword>
<evidence type="ECO:0000256" key="3">
    <source>
        <dbReference type="ARBA" id="ARBA00022475"/>
    </source>
</evidence>
<dbReference type="PANTHER" id="PTHR30558">
    <property type="entry name" value="EXBD MEMBRANE COMPONENT OF PMF-DRIVEN MACROMOLECULE IMPORT SYSTEM"/>
    <property type="match status" value="1"/>
</dbReference>
<evidence type="ECO:0000256" key="8">
    <source>
        <dbReference type="SAM" id="Phobius"/>
    </source>
</evidence>
<reference evidence="10" key="1">
    <citation type="journal article" date="2022" name="Int. J. Syst. Evol. Microbiol.">
        <title>Anaeromyxobacter oryzae sp. nov., Anaeromyxobacter diazotrophicus sp. nov. and Anaeromyxobacter paludicola sp. nov., isolated from paddy soils.</title>
        <authorList>
            <person name="Itoh H."/>
            <person name="Xu Z."/>
            <person name="Mise K."/>
            <person name="Masuda Y."/>
            <person name="Ushijima N."/>
            <person name="Hayakawa C."/>
            <person name="Shiratori Y."/>
            <person name="Senoo K."/>
        </authorList>
    </citation>
    <scope>NUCLEOTIDE SEQUENCE [LARGE SCALE GENOMIC DNA]</scope>
    <source>
        <strain evidence="10">Red232</strain>
    </source>
</reference>
<evidence type="ECO:0000256" key="6">
    <source>
        <dbReference type="ARBA" id="ARBA00023136"/>
    </source>
</evidence>
<keyword evidence="7" id="KW-0813">Transport</keyword>
<feature type="transmembrane region" description="Helical" evidence="8">
    <location>
        <begin position="16"/>
        <end position="37"/>
    </location>
</feature>
<protein>
    <submittedName>
        <fullName evidence="9">Protein TolR</fullName>
    </submittedName>
</protein>
<name>A0ABN6MS99_9BACT</name>
<evidence type="ECO:0000256" key="4">
    <source>
        <dbReference type="ARBA" id="ARBA00022692"/>
    </source>
</evidence>
<keyword evidence="10" id="KW-1185">Reference proteome</keyword>
<dbReference type="Gene3D" id="3.30.420.270">
    <property type="match status" value="1"/>
</dbReference>
<dbReference type="Proteomes" id="UP001162891">
    <property type="component" value="Chromosome"/>
</dbReference>
<sequence>MAMGLGSKRPVTDINVTPLIDVVLVLLIIFMVLTPLAEKQKFLRVPDFQPDVQPVPPDAVPPDQTVLTVLKNGHVLLNKQEMTVEDAMQRLHVAYDGRPSKVLFFNAEDAVKYDQAVRVLDAAHGSGVNTIGMMTDAPITAAAGVPAEPQ</sequence>
<evidence type="ECO:0000313" key="9">
    <source>
        <dbReference type="EMBL" id="BDG03849.1"/>
    </source>
</evidence>
<dbReference type="Pfam" id="PF02472">
    <property type="entry name" value="ExbD"/>
    <property type="match status" value="1"/>
</dbReference>
<keyword evidence="7" id="KW-0653">Protein transport</keyword>
<dbReference type="EMBL" id="AP025591">
    <property type="protein sequence ID" value="BDG03849.1"/>
    <property type="molecule type" value="Genomic_DNA"/>
</dbReference>
<comment type="similarity">
    <text evidence="2 7">Belongs to the ExbD/TolR family.</text>
</comment>
<accession>A0ABN6MS99</accession>
<gene>
    <name evidence="9" type="ORF">AMOR_28450</name>
</gene>
<keyword evidence="3" id="KW-1003">Cell membrane</keyword>
<evidence type="ECO:0000256" key="2">
    <source>
        <dbReference type="ARBA" id="ARBA00005811"/>
    </source>
</evidence>
<dbReference type="RefSeq" id="WP_248362343.1">
    <property type="nucleotide sequence ID" value="NZ_AP025591.1"/>
</dbReference>
<evidence type="ECO:0000256" key="7">
    <source>
        <dbReference type="RuleBase" id="RU003879"/>
    </source>
</evidence>
<keyword evidence="4 7" id="KW-0812">Transmembrane</keyword>
<dbReference type="PANTHER" id="PTHR30558:SF7">
    <property type="entry name" value="TOL-PAL SYSTEM PROTEIN TOLR"/>
    <property type="match status" value="1"/>
</dbReference>
<proteinExistence type="inferred from homology"/>